<accession>A0A1M7P7V9</accession>
<dbReference type="Proteomes" id="UP000183983">
    <property type="component" value="Unassembled WGS sequence"/>
</dbReference>
<dbReference type="OrthoDB" id="7006173at2"/>
<evidence type="ECO:0000313" key="2">
    <source>
        <dbReference type="Proteomes" id="UP000183983"/>
    </source>
</evidence>
<evidence type="ECO:0000313" key="1">
    <source>
        <dbReference type="EMBL" id="SHN12495.1"/>
    </source>
</evidence>
<name>A0A1M7P7V9_9PSED</name>
<gene>
    <name evidence="1" type="ORF">SAMN05216593_108200</name>
</gene>
<proteinExistence type="predicted"/>
<dbReference type="RefSeq" id="WP_073168515.1">
    <property type="nucleotide sequence ID" value="NZ_FRDA01000008.1"/>
</dbReference>
<protein>
    <submittedName>
        <fullName evidence="1">Uncharacterized protein</fullName>
    </submittedName>
</protein>
<organism evidence="1 2">
    <name type="scientific">Pseudomonas asturiensis</name>
    <dbReference type="NCBI Taxonomy" id="1190415"/>
    <lineage>
        <taxon>Bacteria</taxon>
        <taxon>Pseudomonadati</taxon>
        <taxon>Pseudomonadota</taxon>
        <taxon>Gammaproteobacteria</taxon>
        <taxon>Pseudomonadales</taxon>
        <taxon>Pseudomonadaceae</taxon>
        <taxon>Pseudomonas</taxon>
    </lineage>
</organism>
<dbReference type="AlphaFoldDB" id="A0A1M7P7V9"/>
<dbReference type="STRING" id="1190415.SAMN05216593_108200"/>
<sequence>MSTQNTPFLITHQCCNCGHHLPRTAVLATPGQQPECPRCHSGEFIELEPLGAEWRVTSINKAPRSNEYTVVFRVKPAGSQKAFMQMLTDTFIDHEVEIVEMQSGNKLTASGGK</sequence>
<reference evidence="1 2" key="1">
    <citation type="submission" date="2016-11" db="EMBL/GenBank/DDBJ databases">
        <authorList>
            <person name="Jaros S."/>
            <person name="Januszkiewicz K."/>
            <person name="Wedrychowicz H."/>
        </authorList>
    </citation>
    <scope>NUCLEOTIDE SEQUENCE [LARGE SCALE GENOMIC DNA]</scope>
    <source>
        <strain evidence="1 2">LMG 26898</strain>
    </source>
</reference>
<dbReference type="EMBL" id="FRDA01000008">
    <property type="protein sequence ID" value="SHN12495.1"/>
    <property type="molecule type" value="Genomic_DNA"/>
</dbReference>